<feature type="transmembrane region" description="Helical" evidence="1">
    <location>
        <begin position="139"/>
        <end position="154"/>
    </location>
</feature>
<evidence type="ECO:0000256" key="1">
    <source>
        <dbReference type="SAM" id="Phobius"/>
    </source>
</evidence>
<feature type="transmembrane region" description="Helical" evidence="1">
    <location>
        <begin position="69"/>
        <end position="87"/>
    </location>
</feature>
<name>A0A9W4KTF0_9BACI</name>
<comment type="caution">
    <text evidence="2">The sequence shown here is derived from an EMBL/GenBank/DDBJ whole genome shotgun (WGS) entry which is preliminary data.</text>
</comment>
<sequence length="181" mass="20098">MMYKTHLATSIALSAALVSTVSYPFTISFLAGVSLGSLLPDIDEPKSFIGRRSFGLAVIIKRKFGHRGITHSLSIWVGLLFFLLLLVPNPFTLGITLGYFFHILGDYFSVSGVPLFSPIDNVRRKSPLTYKTSGKAETVIYYVAILISLFFILDDKMLTPFIESVWVLVTAVLSFFFQTLG</sequence>
<dbReference type="Proteomes" id="UP000789326">
    <property type="component" value="Unassembled WGS sequence"/>
</dbReference>
<reference evidence="2" key="1">
    <citation type="submission" date="2021-11" db="EMBL/GenBank/DDBJ databases">
        <authorList>
            <person name="Bulgarelli D."/>
        </authorList>
    </citation>
    <scope>NUCLEOTIDE SEQUENCE</scope>
    <source>
        <strain evidence="2">Bi133</strain>
    </source>
</reference>
<dbReference type="EMBL" id="CAKKMG010000009">
    <property type="protein sequence ID" value="CAH0170297.1"/>
    <property type="molecule type" value="Genomic_DNA"/>
</dbReference>
<dbReference type="AlphaFoldDB" id="A0A9W4KTF0"/>
<feature type="transmembrane region" description="Helical" evidence="1">
    <location>
        <begin position="99"/>
        <end position="119"/>
    </location>
</feature>
<feature type="transmembrane region" description="Helical" evidence="1">
    <location>
        <begin position="161"/>
        <end position="180"/>
    </location>
</feature>
<protein>
    <submittedName>
        <fullName evidence="2">Inner membrane protein YdjM</fullName>
    </submittedName>
</protein>
<keyword evidence="1" id="KW-0472">Membrane</keyword>
<proteinExistence type="predicted"/>
<keyword evidence="1" id="KW-0812">Transmembrane</keyword>
<organism evidence="2 3">
    <name type="scientific">Peribacillus simplex</name>
    <dbReference type="NCBI Taxonomy" id="1478"/>
    <lineage>
        <taxon>Bacteria</taxon>
        <taxon>Bacillati</taxon>
        <taxon>Bacillota</taxon>
        <taxon>Bacilli</taxon>
        <taxon>Bacillales</taxon>
        <taxon>Bacillaceae</taxon>
        <taxon>Peribacillus</taxon>
    </lineage>
</organism>
<dbReference type="PANTHER" id="PTHR35531:SF1">
    <property type="entry name" value="INNER MEMBRANE PROTEIN YBCI-RELATED"/>
    <property type="match status" value="1"/>
</dbReference>
<keyword evidence="1" id="KW-1133">Transmembrane helix</keyword>
<dbReference type="PANTHER" id="PTHR35531">
    <property type="entry name" value="INNER MEMBRANE PROTEIN YBCI-RELATED"/>
    <property type="match status" value="1"/>
</dbReference>
<evidence type="ECO:0000313" key="2">
    <source>
        <dbReference type="EMBL" id="CAH0170297.1"/>
    </source>
</evidence>
<dbReference type="Pfam" id="PF04307">
    <property type="entry name" value="YdjM"/>
    <property type="match status" value="1"/>
</dbReference>
<dbReference type="RefSeq" id="WP_230301142.1">
    <property type="nucleotide sequence ID" value="NZ_CAKKMG010000009.1"/>
</dbReference>
<gene>
    <name evidence="2" type="primary">ydjM</name>
    <name evidence="2" type="ORF">SRABI133_01169</name>
</gene>
<accession>A0A9W4KTF0</accession>
<evidence type="ECO:0000313" key="3">
    <source>
        <dbReference type="Proteomes" id="UP000789326"/>
    </source>
</evidence>
<dbReference type="InterPro" id="IPR007404">
    <property type="entry name" value="YdjM-like"/>
</dbReference>